<protein>
    <submittedName>
        <fullName evidence="2">Uncharacterized protein</fullName>
    </submittedName>
</protein>
<feature type="region of interest" description="Disordered" evidence="1">
    <location>
        <begin position="43"/>
        <end position="62"/>
    </location>
</feature>
<proteinExistence type="predicted"/>
<sequence length="93" mass="10231">MRGVSLNANFTLWEGSSARPDFSAPLEVTAPPSTTTRAVAQAVVARRRRMPARKSVMRDQTRTACRTVAQGRTRYGNSTDTIRTAYRRTAVGS</sequence>
<evidence type="ECO:0000256" key="1">
    <source>
        <dbReference type="SAM" id="MobiDB-lite"/>
    </source>
</evidence>
<accession>A0ABQ2VJM3</accession>
<evidence type="ECO:0000313" key="2">
    <source>
        <dbReference type="EMBL" id="GGU85875.1"/>
    </source>
</evidence>
<name>A0ABQ2VJM3_9ACTN</name>
<dbReference type="Proteomes" id="UP000654471">
    <property type="component" value="Unassembled WGS sequence"/>
</dbReference>
<organism evidence="2 3">
    <name type="scientific">Streptomyces albospinus</name>
    <dbReference type="NCBI Taxonomy" id="285515"/>
    <lineage>
        <taxon>Bacteria</taxon>
        <taxon>Bacillati</taxon>
        <taxon>Actinomycetota</taxon>
        <taxon>Actinomycetes</taxon>
        <taxon>Kitasatosporales</taxon>
        <taxon>Streptomycetaceae</taxon>
        <taxon>Streptomyces</taxon>
    </lineage>
</organism>
<keyword evidence="3" id="KW-1185">Reference proteome</keyword>
<dbReference type="EMBL" id="BMRP01000027">
    <property type="protein sequence ID" value="GGU85875.1"/>
    <property type="molecule type" value="Genomic_DNA"/>
</dbReference>
<comment type="caution">
    <text evidence="2">The sequence shown here is derived from an EMBL/GenBank/DDBJ whole genome shotgun (WGS) entry which is preliminary data.</text>
</comment>
<evidence type="ECO:0000313" key="3">
    <source>
        <dbReference type="Proteomes" id="UP000654471"/>
    </source>
</evidence>
<reference evidence="3" key="1">
    <citation type="journal article" date="2019" name="Int. J. Syst. Evol. Microbiol.">
        <title>The Global Catalogue of Microorganisms (GCM) 10K type strain sequencing project: providing services to taxonomists for standard genome sequencing and annotation.</title>
        <authorList>
            <consortium name="The Broad Institute Genomics Platform"/>
            <consortium name="The Broad Institute Genome Sequencing Center for Infectious Disease"/>
            <person name="Wu L."/>
            <person name="Ma J."/>
        </authorList>
    </citation>
    <scope>NUCLEOTIDE SEQUENCE [LARGE SCALE GENOMIC DNA]</scope>
    <source>
        <strain evidence="3">JCM 3399</strain>
    </source>
</reference>
<gene>
    <name evidence="2" type="ORF">GCM10010211_59840</name>
</gene>